<organism evidence="2 3">
    <name type="scientific">Rhipicephalus microplus</name>
    <name type="common">Cattle tick</name>
    <name type="synonym">Boophilus microplus</name>
    <dbReference type="NCBI Taxonomy" id="6941"/>
    <lineage>
        <taxon>Eukaryota</taxon>
        <taxon>Metazoa</taxon>
        <taxon>Ecdysozoa</taxon>
        <taxon>Arthropoda</taxon>
        <taxon>Chelicerata</taxon>
        <taxon>Arachnida</taxon>
        <taxon>Acari</taxon>
        <taxon>Parasitiformes</taxon>
        <taxon>Ixodida</taxon>
        <taxon>Ixodoidea</taxon>
        <taxon>Ixodidae</taxon>
        <taxon>Rhipicephalinae</taxon>
        <taxon>Rhipicephalus</taxon>
        <taxon>Boophilus</taxon>
    </lineage>
</organism>
<comment type="caution">
    <text evidence="2">The sequence shown here is derived from an EMBL/GenBank/DDBJ whole genome shotgun (WGS) entry which is preliminary data.</text>
</comment>
<accession>A0A9J6EHC1</accession>
<dbReference type="GO" id="GO:0005634">
    <property type="term" value="C:nucleus"/>
    <property type="evidence" value="ECO:0007669"/>
    <property type="project" value="TreeGrafter"/>
</dbReference>
<dbReference type="GO" id="GO:0005829">
    <property type="term" value="C:cytosol"/>
    <property type="evidence" value="ECO:0007669"/>
    <property type="project" value="TreeGrafter"/>
</dbReference>
<dbReference type="PANTHER" id="PTHR14932:SF1">
    <property type="entry name" value="RAB-LIKE PROTEIN 6"/>
    <property type="match status" value="1"/>
</dbReference>
<dbReference type="GO" id="GO:0005525">
    <property type="term" value="F:GTP binding"/>
    <property type="evidence" value="ECO:0007669"/>
    <property type="project" value="InterPro"/>
</dbReference>
<reference evidence="2" key="2">
    <citation type="submission" date="2021-09" db="EMBL/GenBank/DDBJ databases">
        <authorList>
            <person name="Jia N."/>
            <person name="Wang J."/>
            <person name="Shi W."/>
            <person name="Du L."/>
            <person name="Sun Y."/>
            <person name="Zhan W."/>
            <person name="Jiang J."/>
            <person name="Wang Q."/>
            <person name="Zhang B."/>
            <person name="Ji P."/>
            <person name="Sakyi L.B."/>
            <person name="Cui X."/>
            <person name="Yuan T."/>
            <person name="Jiang B."/>
            <person name="Yang W."/>
            <person name="Lam T.T.-Y."/>
            <person name="Chang Q."/>
            <person name="Ding S."/>
            <person name="Wang X."/>
            <person name="Zhu J."/>
            <person name="Ruan X."/>
            <person name="Zhao L."/>
            <person name="Wei J."/>
            <person name="Que T."/>
            <person name="Du C."/>
            <person name="Cheng J."/>
            <person name="Dai P."/>
            <person name="Han X."/>
            <person name="Huang E."/>
            <person name="Gao Y."/>
            <person name="Liu J."/>
            <person name="Shao H."/>
            <person name="Ye R."/>
            <person name="Li L."/>
            <person name="Wei W."/>
            <person name="Wang X."/>
            <person name="Wang C."/>
            <person name="Huo Q."/>
            <person name="Li W."/>
            <person name="Guo W."/>
            <person name="Chen H."/>
            <person name="Chen S."/>
            <person name="Zhou L."/>
            <person name="Zhou L."/>
            <person name="Ni X."/>
            <person name="Tian J."/>
            <person name="Zhou Y."/>
            <person name="Sheng Y."/>
            <person name="Liu T."/>
            <person name="Pan Y."/>
            <person name="Xia L."/>
            <person name="Li J."/>
            <person name="Zhao F."/>
            <person name="Cao W."/>
        </authorList>
    </citation>
    <scope>NUCLEOTIDE SEQUENCE</scope>
    <source>
        <strain evidence="2">Rmic-2018</strain>
        <tissue evidence="2">Larvae</tissue>
    </source>
</reference>
<dbReference type="EMBL" id="JABSTU010000004">
    <property type="protein sequence ID" value="KAH8033631.1"/>
    <property type="molecule type" value="Genomic_DNA"/>
</dbReference>
<name>A0A9J6EHC1_RHIMP</name>
<dbReference type="InterPro" id="IPR040385">
    <property type="entry name" value="RABL6"/>
</dbReference>
<evidence type="ECO:0000313" key="2">
    <source>
        <dbReference type="EMBL" id="KAH8033631.1"/>
    </source>
</evidence>
<gene>
    <name evidence="2" type="ORF">HPB51_014912</name>
</gene>
<sequence>MPRPNRNARRRTTDLDGTPTKQAAGLMSKLFNKKPEREDCVVVQADVHAPPPMSSYTMAVRNVDDFVPDGDASFNSFLEERDADGGAAVPSALEEESASDEEDSGGNPLVTGFQDDVDPEDFCPGRVAGDILASAMPVSNRDSQDDEDALCGGGDFARELCEDSKGFGVLLHDAMSRRRILNVIIETVILTLFKHFRYYVITSQQTINGNTIINTHKHSPTT</sequence>
<dbReference type="AlphaFoldDB" id="A0A9J6EHC1"/>
<evidence type="ECO:0000313" key="3">
    <source>
        <dbReference type="Proteomes" id="UP000821866"/>
    </source>
</evidence>
<feature type="compositionally biased region" description="Acidic residues" evidence="1">
    <location>
        <begin position="93"/>
        <end position="104"/>
    </location>
</feature>
<dbReference type="PANTHER" id="PTHR14932">
    <property type="entry name" value="RAS GTPASE-RELATED"/>
    <property type="match status" value="1"/>
</dbReference>
<keyword evidence="3" id="KW-1185">Reference proteome</keyword>
<feature type="compositionally biased region" description="Basic residues" evidence="1">
    <location>
        <begin position="1"/>
        <end position="10"/>
    </location>
</feature>
<evidence type="ECO:0000256" key="1">
    <source>
        <dbReference type="SAM" id="MobiDB-lite"/>
    </source>
</evidence>
<proteinExistence type="predicted"/>
<reference evidence="2" key="1">
    <citation type="journal article" date="2020" name="Cell">
        <title>Large-Scale Comparative Analyses of Tick Genomes Elucidate Their Genetic Diversity and Vector Capacities.</title>
        <authorList>
            <consortium name="Tick Genome and Microbiome Consortium (TIGMIC)"/>
            <person name="Jia N."/>
            <person name="Wang J."/>
            <person name="Shi W."/>
            <person name="Du L."/>
            <person name="Sun Y."/>
            <person name="Zhan W."/>
            <person name="Jiang J.F."/>
            <person name="Wang Q."/>
            <person name="Zhang B."/>
            <person name="Ji P."/>
            <person name="Bell-Sakyi L."/>
            <person name="Cui X.M."/>
            <person name="Yuan T.T."/>
            <person name="Jiang B.G."/>
            <person name="Yang W.F."/>
            <person name="Lam T.T."/>
            <person name="Chang Q.C."/>
            <person name="Ding S.J."/>
            <person name="Wang X.J."/>
            <person name="Zhu J.G."/>
            <person name="Ruan X.D."/>
            <person name="Zhao L."/>
            <person name="Wei J.T."/>
            <person name="Ye R.Z."/>
            <person name="Que T.C."/>
            <person name="Du C.H."/>
            <person name="Zhou Y.H."/>
            <person name="Cheng J.X."/>
            <person name="Dai P.F."/>
            <person name="Guo W.B."/>
            <person name="Han X.H."/>
            <person name="Huang E.J."/>
            <person name="Li L.F."/>
            <person name="Wei W."/>
            <person name="Gao Y.C."/>
            <person name="Liu J.Z."/>
            <person name="Shao H.Z."/>
            <person name="Wang X."/>
            <person name="Wang C.C."/>
            <person name="Yang T.C."/>
            <person name="Huo Q.B."/>
            <person name="Li W."/>
            <person name="Chen H.Y."/>
            <person name="Chen S.E."/>
            <person name="Zhou L.G."/>
            <person name="Ni X.B."/>
            <person name="Tian J.H."/>
            <person name="Sheng Y."/>
            <person name="Liu T."/>
            <person name="Pan Y.S."/>
            <person name="Xia L.Y."/>
            <person name="Li J."/>
            <person name="Zhao F."/>
            <person name="Cao W.C."/>
        </authorList>
    </citation>
    <scope>NUCLEOTIDE SEQUENCE</scope>
    <source>
        <strain evidence="2">Rmic-2018</strain>
    </source>
</reference>
<protein>
    <submittedName>
        <fullName evidence="2">Uncharacterized protein</fullName>
    </submittedName>
</protein>
<dbReference type="Proteomes" id="UP000821866">
    <property type="component" value="Chromosome 2"/>
</dbReference>
<feature type="region of interest" description="Disordered" evidence="1">
    <location>
        <begin position="1"/>
        <end position="22"/>
    </location>
</feature>
<feature type="region of interest" description="Disordered" evidence="1">
    <location>
        <begin position="83"/>
        <end position="114"/>
    </location>
</feature>
<dbReference type="VEuPathDB" id="VectorBase:LOC119160963"/>